<evidence type="ECO:0000313" key="2">
    <source>
        <dbReference type="Proteomes" id="UP000541583"/>
    </source>
</evidence>
<evidence type="ECO:0000313" key="1">
    <source>
        <dbReference type="EMBL" id="MBB6112887.1"/>
    </source>
</evidence>
<protein>
    <recommendedName>
        <fullName evidence="3">Glycosyltransferase subfamily 4-like N-terminal domain-containing protein</fullName>
    </recommendedName>
</protein>
<gene>
    <name evidence="1" type="ORF">HDF23_005670</name>
</gene>
<organism evidence="1 2">
    <name type="scientific">Mucilaginibacter lappiensis</name>
    <dbReference type="NCBI Taxonomy" id="354630"/>
    <lineage>
        <taxon>Bacteria</taxon>
        <taxon>Pseudomonadati</taxon>
        <taxon>Bacteroidota</taxon>
        <taxon>Sphingobacteriia</taxon>
        <taxon>Sphingobacteriales</taxon>
        <taxon>Sphingobacteriaceae</taxon>
        <taxon>Mucilaginibacter</taxon>
    </lineage>
</organism>
<sequence>MRIASLIGYLQHHVQLTVVITGPAPNHIEEFLRRDYKAEFYVPEYEKYLNSNGYGKRLKAFLKDRHFDAIVIEYIHSSYFLNFLMKSDALIIFDAHDIISDRINDFKKFDFQGALFELTRESEFDMHNLYDYVKMLCVPDFEKIKLAIGANKILLCPHPIIPFKHTTRKDVGNIVFIASAYLPNKDASYFFINNCWPGILLKYDVRLSIYGTVCDGLVIEGAPSCVVS</sequence>
<accession>A0ABR6PSX3</accession>
<keyword evidence="2" id="KW-1185">Reference proteome</keyword>
<proteinExistence type="predicted"/>
<dbReference type="RefSeq" id="WP_076378635.1">
    <property type="nucleotide sequence ID" value="NZ_FTMG01000024.1"/>
</dbReference>
<reference evidence="1 2" key="1">
    <citation type="submission" date="2020-08" db="EMBL/GenBank/DDBJ databases">
        <title>Genomic Encyclopedia of Type Strains, Phase IV (KMG-V): Genome sequencing to study the core and pangenomes of soil and plant-associated prokaryotes.</title>
        <authorList>
            <person name="Whitman W."/>
        </authorList>
    </citation>
    <scope>NUCLEOTIDE SEQUENCE [LARGE SCALE GENOMIC DNA]</scope>
    <source>
        <strain evidence="1 2">ANJLi2</strain>
    </source>
</reference>
<evidence type="ECO:0008006" key="3">
    <source>
        <dbReference type="Google" id="ProtNLM"/>
    </source>
</evidence>
<name>A0ABR6PSX3_9SPHI</name>
<comment type="caution">
    <text evidence="1">The sequence shown here is derived from an EMBL/GenBank/DDBJ whole genome shotgun (WGS) entry which is preliminary data.</text>
</comment>
<dbReference type="EMBL" id="JACHCB010000024">
    <property type="protein sequence ID" value="MBB6112887.1"/>
    <property type="molecule type" value="Genomic_DNA"/>
</dbReference>
<dbReference type="Proteomes" id="UP000541583">
    <property type="component" value="Unassembled WGS sequence"/>
</dbReference>